<dbReference type="Proteomes" id="UP000250572">
    <property type="component" value="Unassembled WGS sequence"/>
</dbReference>
<evidence type="ECO:0000256" key="1">
    <source>
        <dbReference type="ARBA" id="ARBA00034736"/>
    </source>
</evidence>
<reference evidence="2 3" key="1">
    <citation type="journal article" date="2018" name="G3 (Bethesda)">
        <title>A High-Quality Reference Genome for the Invasive Mosquitofish Gambusia affinis Using a Chicago Library.</title>
        <authorList>
            <person name="Hoffberg S.L."/>
            <person name="Troendle N.J."/>
            <person name="Glenn T.C."/>
            <person name="Mahmud O."/>
            <person name="Louha S."/>
            <person name="Chalopin D."/>
            <person name="Bennetzen J.L."/>
            <person name="Mauricio R."/>
        </authorList>
    </citation>
    <scope>NUCLEOTIDE SEQUENCE [LARGE SCALE GENOMIC DNA]</scope>
    <source>
        <strain evidence="2">NE01/NJP1002.9</strain>
        <tissue evidence="2">Muscle</tissue>
    </source>
</reference>
<dbReference type="AlphaFoldDB" id="A0A315USQ4"/>
<organism evidence="2 3">
    <name type="scientific">Gambusia affinis</name>
    <name type="common">Western mosquitofish</name>
    <name type="synonym">Heterandria affinis</name>
    <dbReference type="NCBI Taxonomy" id="33528"/>
    <lineage>
        <taxon>Eukaryota</taxon>
        <taxon>Metazoa</taxon>
        <taxon>Chordata</taxon>
        <taxon>Craniata</taxon>
        <taxon>Vertebrata</taxon>
        <taxon>Euteleostomi</taxon>
        <taxon>Actinopterygii</taxon>
        <taxon>Neopterygii</taxon>
        <taxon>Teleostei</taxon>
        <taxon>Neoteleostei</taxon>
        <taxon>Acanthomorphata</taxon>
        <taxon>Ovalentaria</taxon>
        <taxon>Atherinomorphae</taxon>
        <taxon>Cyprinodontiformes</taxon>
        <taxon>Poeciliidae</taxon>
        <taxon>Poeciliinae</taxon>
        <taxon>Gambusia</taxon>
    </lineage>
</organism>
<dbReference type="GO" id="GO:0005829">
    <property type="term" value="C:cytosol"/>
    <property type="evidence" value="ECO:0007669"/>
    <property type="project" value="TreeGrafter"/>
</dbReference>
<proteinExistence type="inferred from homology"/>
<protein>
    <recommendedName>
        <fullName evidence="4">TELO2-interacting protein 2</fullName>
    </recommendedName>
</protein>
<name>A0A315USQ4_GAMAF</name>
<evidence type="ECO:0000313" key="2">
    <source>
        <dbReference type="EMBL" id="PWA14833.1"/>
    </source>
</evidence>
<comment type="similarity">
    <text evidence="1">Belongs to the TTI2 family.</text>
</comment>
<dbReference type="SUPFAM" id="SSF48371">
    <property type="entry name" value="ARM repeat"/>
    <property type="match status" value="1"/>
</dbReference>
<dbReference type="GO" id="GO:0110078">
    <property type="term" value="C:TTT Hsp90 cochaperone complex"/>
    <property type="evidence" value="ECO:0007669"/>
    <property type="project" value="InterPro"/>
</dbReference>
<dbReference type="STRING" id="33528.ENSGAFP00000028138"/>
<keyword evidence="3" id="KW-1185">Reference proteome</keyword>
<feature type="non-terminal residue" evidence="2">
    <location>
        <position position="1"/>
    </location>
</feature>
<gene>
    <name evidence="2" type="ORF">CCH79_00020212</name>
</gene>
<dbReference type="EMBL" id="NHOQ01002754">
    <property type="protein sequence ID" value="PWA14833.1"/>
    <property type="molecule type" value="Genomic_DNA"/>
</dbReference>
<comment type="caution">
    <text evidence="2">The sequence shown here is derived from an EMBL/GenBank/DDBJ whole genome shotgun (WGS) entry which is preliminary data.</text>
</comment>
<dbReference type="InterPro" id="IPR016024">
    <property type="entry name" value="ARM-type_fold"/>
</dbReference>
<sequence length="655" mass="73306">DARSRDRARNSRQSCVSPPVFHPEVQILIRTRTSCSCFLRSTRGRHGAPPSTGCFHRKFPRAARTFGSASTNRTETEPEQLLVPRIPDPDRYRLMLEVSQTGSGSGFVRTSGSSPDCQSACKQIKEAKRERGNDRTYNNRKNRNDSMNQLFGYFRMELSALLHDLHLSSSSEKTRPSIPLPPITEILSELQKKLIGVAESSALIGQVEHLFQAADPDWLFPPLLDDHDRGWAELQAAYSSVISALIGCAALPLCEEDCGPLHASAYQSVPKRATAVSSALTALLGNWEEGGGARRARLLLAVAPPIYLFSVTHFQDEVWTSIASRTAARRLQGALLRAGGWRDSAHLLAGEEEDRCILGGVMDILQPQLTRESWRRCAALKLQFSWTLLQVTRPFLSPFLPRLLPPSLLLNDDYRPENCMLGVRCLHHIVLNTPAAELRQFNRAEVLYQALFRHLYTSEAAVIQLVLSCLLDLLLVLEKPPSSDCRRKPCRHDDVLHLVLTHMEAEHKVALRRVYSSALPLYVERVGVAVCRHLRRLLPVLLGYLEVGDPPEESVRLKMLEVLQSTIRLAWPRMASRTNVLLRCLLRLLVDVTADPGLSDSVRLQLMEGSSTSLRLLDAATQQRIQRLLLQVDRRHCSPQVLCCLATVTAEGKHT</sequence>
<feature type="non-terminal residue" evidence="2">
    <location>
        <position position="655"/>
    </location>
</feature>
<evidence type="ECO:0008006" key="4">
    <source>
        <dbReference type="Google" id="ProtNLM"/>
    </source>
</evidence>
<evidence type="ECO:0000313" key="3">
    <source>
        <dbReference type="Proteomes" id="UP000250572"/>
    </source>
</evidence>
<accession>A0A315USQ4</accession>
<dbReference type="GO" id="GO:0005634">
    <property type="term" value="C:nucleus"/>
    <property type="evidence" value="ECO:0007669"/>
    <property type="project" value="TreeGrafter"/>
</dbReference>
<dbReference type="InterPro" id="IPR018870">
    <property type="entry name" value="Tti2"/>
</dbReference>
<dbReference type="PANTHER" id="PTHR32226">
    <property type="entry name" value="TELO2-INTERACTING PROTEIN 2"/>
    <property type="match status" value="1"/>
</dbReference>
<dbReference type="PANTHER" id="PTHR32226:SF2">
    <property type="entry name" value="TELO2-INTERACTING PROTEIN 2"/>
    <property type="match status" value="1"/>
</dbReference>